<proteinExistence type="predicted"/>
<dbReference type="EMBL" id="JARJCW010000004">
    <property type="protein sequence ID" value="KAJ7225359.1"/>
    <property type="molecule type" value="Genomic_DNA"/>
</dbReference>
<dbReference type="Proteomes" id="UP001219525">
    <property type="component" value="Unassembled WGS sequence"/>
</dbReference>
<sequence length="289" mass="31502">MTLSWFPQSPVTSDAPTEKKTSLEEQNGSRNESRTAEALPHDRILGNLFAGLTNIDPVHRGAAPDTANSSVYDPFDGSFLGNLVTPDQNVQPEDVGSLNDVVAKNDELWSNLSRVLELQSQISRMHLDMEEVGLNASDPKGKGKGTRSRATSVSRVVIDDAEGEEGIGGKRDEEAETNKAREEQFSKLSGQFRGKKEAINEIMLKLDSLSKAVTEFHALQAPKIDLPSSRQNSLPVTSAPASPEFSELRQSKAKPSAPNVSQRNEPQAESPHLVESPLTQALLPEFKHI</sequence>
<feature type="compositionally biased region" description="Polar residues" evidence="1">
    <location>
        <begin position="258"/>
        <end position="267"/>
    </location>
</feature>
<feature type="compositionally biased region" description="Basic and acidic residues" evidence="1">
    <location>
        <begin position="167"/>
        <end position="181"/>
    </location>
</feature>
<feature type="compositionally biased region" description="Polar residues" evidence="1">
    <location>
        <begin position="1"/>
        <end position="15"/>
    </location>
</feature>
<evidence type="ECO:0000313" key="3">
    <source>
        <dbReference type="Proteomes" id="UP001219525"/>
    </source>
</evidence>
<protein>
    <submittedName>
        <fullName evidence="2">Uncharacterized protein</fullName>
    </submittedName>
</protein>
<accession>A0AAD6YP07</accession>
<organism evidence="2 3">
    <name type="scientific">Mycena pura</name>
    <dbReference type="NCBI Taxonomy" id="153505"/>
    <lineage>
        <taxon>Eukaryota</taxon>
        <taxon>Fungi</taxon>
        <taxon>Dikarya</taxon>
        <taxon>Basidiomycota</taxon>
        <taxon>Agaricomycotina</taxon>
        <taxon>Agaricomycetes</taxon>
        <taxon>Agaricomycetidae</taxon>
        <taxon>Agaricales</taxon>
        <taxon>Marasmiineae</taxon>
        <taxon>Mycenaceae</taxon>
        <taxon>Mycena</taxon>
    </lineage>
</organism>
<keyword evidence="3" id="KW-1185">Reference proteome</keyword>
<comment type="caution">
    <text evidence="2">The sequence shown here is derived from an EMBL/GenBank/DDBJ whole genome shotgun (WGS) entry which is preliminary data.</text>
</comment>
<dbReference type="AlphaFoldDB" id="A0AAD6YP07"/>
<feature type="region of interest" description="Disordered" evidence="1">
    <location>
        <begin position="226"/>
        <end position="278"/>
    </location>
</feature>
<feature type="compositionally biased region" description="Polar residues" evidence="1">
    <location>
        <begin position="228"/>
        <end position="240"/>
    </location>
</feature>
<feature type="region of interest" description="Disordered" evidence="1">
    <location>
        <begin position="161"/>
        <end position="181"/>
    </location>
</feature>
<gene>
    <name evidence="2" type="ORF">GGX14DRAFT_420149</name>
</gene>
<evidence type="ECO:0000313" key="2">
    <source>
        <dbReference type="EMBL" id="KAJ7225359.1"/>
    </source>
</evidence>
<evidence type="ECO:0000256" key="1">
    <source>
        <dbReference type="SAM" id="MobiDB-lite"/>
    </source>
</evidence>
<reference evidence="2" key="1">
    <citation type="submission" date="2023-03" db="EMBL/GenBank/DDBJ databases">
        <title>Massive genome expansion in bonnet fungi (Mycena s.s.) driven by repeated elements and novel gene families across ecological guilds.</title>
        <authorList>
            <consortium name="Lawrence Berkeley National Laboratory"/>
            <person name="Harder C.B."/>
            <person name="Miyauchi S."/>
            <person name="Viragh M."/>
            <person name="Kuo A."/>
            <person name="Thoen E."/>
            <person name="Andreopoulos B."/>
            <person name="Lu D."/>
            <person name="Skrede I."/>
            <person name="Drula E."/>
            <person name="Henrissat B."/>
            <person name="Morin E."/>
            <person name="Kohler A."/>
            <person name="Barry K."/>
            <person name="LaButti K."/>
            <person name="Morin E."/>
            <person name="Salamov A."/>
            <person name="Lipzen A."/>
            <person name="Mereny Z."/>
            <person name="Hegedus B."/>
            <person name="Baldrian P."/>
            <person name="Stursova M."/>
            <person name="Weitz H."/>
            <person name="Taylor A."/>
            <person name="Grigoriev I.V."/>
            <person name="Nagy L.G."/>
            <person name="Martin F."/>
            <person name="Kauserud H."/>
        </authorList>
    </citation>
    <scope>NUCLEOTIDE SEQUENCE</scope>
    <source>
        <strain evidence="2">9144</strain>
    </source>
</reference>
<name>A0AAD6YP07_9AGAR</name>
<feature type="region of interest" description="Disordered" evidence="1">
    <location>
        <begin position="1"/>
        <end position="38"/>
    </location>
</feature>